<dbReference type="Pfam" id="PF01494">
    <property type="entry name" value="FAD_binding_3"/>
    <property type="match status" value="1"/>
</dbReference>
<evidence type="ECO:0000313" key="2">
    <source>
        <dbReference type="EMBL" id="RMI34957.1"/>
    </source>
</evidence>
<dbReference type="PRINTS" id="PR00420">
    <property type="entry name" value="RNGMNOXGNASE"/>
</dbReference>
<dbReference type="OrthoDB" id="3356051at2"/>
<organism evidence="2 3">
    <name type="scientific">Nocardia stercoris</name>
    <dbReference type="NCBI Taxonomy" id="2483361"/>
    <lineage>
        <taxon>Bacteria</taxon>
        <taxon>Bacillati</taxon>
        <taxon>Actinomycetota</taxon>
        <taxon>Actinomycetes</taxon>
        <taxon>Mycobacteriales</taxon>
        <taxon>Nocardiaceae</taxon>
        <taxon>Nocardia</taxon>
    </lineage>
</organism>
<sequence>MVTKSVLVSGAGIAGPALAYWLHRYGFRVTVVEQAPAPRSGGQAVDFKGATHRLVLERMGIWDEIQRRRTGRTDVVYVDDADRELAVMSGDFTGGDVEILRGDLTAVLLERTTADCEYRFGDSVTALTETADGVYAEFANGPAETFDLVVGCDGIHSTIRRFAFGPERDFVRHLGYYYCVAGASAYGMSAGHTERGRALAWNRPGRSATAGGSKASQLYLFASPELDYDRRDLAAQRQLVAERFAGVGGGVPGMLAALPTLPDFYLDSLSRVDLRGKYTRGRVALVGDAAYGNTLGGVGTGLAVVGAYVLAGELAAAGGDHTVAFAEYDRIMARYAKIAGTANAGRFLAPRTALGLRARNWFLGSRAFDLMLRYADKAVNDIELRDYAVELGLVAER</sequence>
<dbReference type="SUPFAM" id="SSF51905">
    <property type="entry name" value="FAD/NAD(P)-binding domain"/>
    <property type="match status" value="1"/>
</dbReference>
<gene>
    <name evidence="2" type="ORF">EBN03_00950</name>
</gene>
<comment type="caution">
    <text evidence="2">The sequence shown here is derived from an EMBL/GenBank/DDBJ whole genome shotgun (WGS) entry which is preliminary data.</text>
</comment>
<dbReference type="InterPro" id="IPR002938">
    <property type="entry name" value="FAD-bd"/>
</dbReference>
<dbReference type="InterPro" id="IPR036188">
    <property type="entry name" value="FAD/NAD-bd_sf"/>
</dbReference>
<evidence type="ECO:0000313" key="3">
    <source>
        <dbReference type="Proteomes" id="UP000279275"/>
    </source>
</evidence>
<dbReference type="EMBL" id="RFFH01000001">
    <property type="protein sequence ID" value="RMI34957.1"/>
    <property type="molecule type" value="Genomic_DNA"/>
</dbReference>
<evidence type="ECO:0000259" key="1">
    <source>
        <dbReference type="Pfam" id="PF01494"/>
    </source>
</evidence>
<dbReference type="Gene3D" id="3.30.9.10">
    <property type="entry name" value="D-Amino Acid Oxidase, subunit A, domain 2"/>
    <property type="match status" value="1"/>
</dbReference>
<dbReference type="RefSeq" id="WP_122185929.1">
    <property type="nucleotide sequence ID" value="NZ_RFFH01000001.1"/>
</dbReference>
<proteinExistence type="predicted"/>
<accession>A0A3M2LBR1</accession>
<dbReference type="PANTHER" id="PTHR46865">
    <property type="entry name" value="OXIDOREDUCTASE-RELATED"/>
    <property type="match status" value="1"/>
</dbReference>
<dbReference type="InterPro" id="IPR051704">
    <property type="entry name" value="FAD_aromatic-hydroxylase"/>
</dbReference>
<reference evidence="2 3" key="1">
    <citation type="submission" date="2018-10" db="EMBL/GenBank/DDBJ databases">
        <title>Isolation from cow dung.</title>
        <authorList>
            <person name="Ling L."/>
        </authorList>
    </citation>
    <scope>NUCLEOTIDE SEQUENCE [LARGE SCALE GENOMIC DNA]</scope>
    <source>
        <strain evidence="2 3">NEAU-LL90</strain>
    </source>
</reference>
<dbReference type="Gene3D" id="3.50.50.60">
    <property type="entry name" value="FAD/NAD(P)-binding domain"/>
    <property type="match status" value="1"/>
</dbReference>
<dbReference type="GO" id="GO:0071949">
    <property type="term" value="F:FAD binding"/>
    <property type="evidence" value="ECO:0007669"/>
    <property type="project" value="InterPro"/>
</dbReference>
<dbReference type="Proteomes" id="UP000279275">
    <property type="component" value="Unassembled WGS sequence"/>
</dbReference>
<keyword evidence="3" id="KW-1185">Reference proteome</keyword>
<dbReference type="PANTHER" id="PTHR46865:SF2">
    <property type="entry name" value="MONOOXYGENASE"/>
    <property type="match status" value="1"/>
</dbReference>
<dbReference type="AlphaFoldDB" id="A0A3M2LBR1"/>
<name>A0A3M2LBR1_9NOCA</name>
<protein>
    <submittedName>
        <fullName evidence="2">FAD-dependent oxidoreductase</fullName>
    </submittedName>
</protein>
<feature type="domain" description="FAD-binding" evidence="1">
    <location>
        <begin position="5"/>
        <end position="161"/>
    </location>
</feature>